<dbReference type="PANTHER" id="PTHR31274:SF1">
    <property type="entry name" value="AGL149CP"/>
    <property type="match status" value="1"/>
</dbReference>
<dbReference type="RefSeq" id="XP_003683653.1">
    <property type="nucleotide sequence ID" value="XM_003683605.1"/>
</dbReference>
<name>G8BMU1_TETPH</name>
<evidence type="ECO:0008006" key="9">
    <source>
        <dbReference type="Google" id="ProtNLM"/>
    </source>
</evidence>
<dbReference type="eggNOG" id="ENOG502QU6H">
    <property type="taxonomic scope" value="Eukaryota"/>
</dbReference>
<dbReference type="EMBL" id="HE612856">
    <property type="protein sequence ID" value="CCE61219.1"/>
    <property type="molecule type" value="Genomic_DNA"/>
</dbReference>
<dbReference type="STRING" id="1071381.G8BMU1"/>
<sequence>MSSIDLGAAIYIAIKPILKIYSIIFVGYLLARYNIVTTEIARGISNMVVNAILPCLTFNKIVTNLSWHDIKEIGVIVLSAIVLFAVGTALSLLTNYVAKTPKEWFWGLVFAGLFPNISDLPIAYVQSMDNGTVFTEDESNKGVAYSCIFLTVQSFLMMNFGLWRLVGYDFEKADDDSDSIPDDSDRVANNNIKDKNDDYMETTSEIIKNKELNERLDENLPNKTLHDEQSAMDNTISHGQETFDTVPESLRSIDSLYSSEFLNNEADSAHDNVSRVESLQLFIPEAAHKRIPSTSTMSDVFKTFSDPLFGGSSAYDQPSRIDGQVFQNNTNLKQMHTFSSIPSYMSVGSLRKRRTSKTRSRKPSINDVIEEYSAVDRIKTGELDLSKPLTLTEDIGTSNVNIVRADVKMHDLESAYQKDDDSQIHSFEEIKNGVHNVPSNVETENSSDAEHYAIKGSLKIRVNNFIREHKLEWLVYIAINFCRPASLGALLGIICALVPYLKALFVITYVHVHLAPDGEPVLNFLMDFTAYIGNACIPLGLLMLGGTLARLEIKSLPKGFMKTAVMLTALKLALTPVIGVAWTNKLADLNWLENRIGRFVMILTFSMPSATAQVYFTAFYTPVGPKHVQMDCLSVFFLMQYCVLFISLSIVLTYALKVNLGV</sequence>
<dbReference type="PANTHER" id="PTHR31274">
    <property type="entry name" value="PROTEIN ECM3"/>
    <property type="match status" value="1"/>
</dbReference>
<evidence type="ECO:0000313" key="7">
    <source>
        <dbReference type="EMBL" id="CCE61219.1"/>
    </source>
</evidence>
<feature type="transmembrane region" description="Helical" evidence="6">
    <location>
        <begin position="105"/>
        <end position="123"/>
    </location>
</feature>
<evidence type="ECO:0000256" key="3">
    <source>
        <dbReference type="ARBA" id="ARBA00022989"/>
    </source>
</evidence>
<dbReference type="KEGG" id="tpf:TPHA_0A01360"/>
<evidence type="ECO:0000256" key="4">
    <source>
        <dbReference type="ARBA" id="ARBA00023136"/>
    </source>
</evidence>
<feature type="transmembrane region" description="Helical" evidence="6">
    <location>
        <begin position="632"/>
        <end position="656"/>
    </location>
</feature>
<protein>
    <recommendedName>
        <fullName evidence="9">Auxin efflux carrier component</fullName>
    </recommendedName>
</protein>
<feature type="transmembrane region" description="Helical" evidence="6">
    <location>
        <begin position="487"/>
        <end position="510"/>
    </location>
</feature>
<dbReference type="GO" id="GO:0055085">
    <property type="term" value="P:transmembrane transport"/>
    <property type="evidence" value="ECO:0007669"/>
    <property type="project" value="InterPro"/>
</dbReference>
<dbReference type="InterPro" id="IPR040254">
    <property type="entry name" value="Ecm3-like"/>
</dbReference>
<dbReference type="AlphaFoldDB" id="G8BMU1"/>
<comment type="subcellular location">
    <subcellularLocation>
        <location evidence="1">Membrane</location>
        <topology evidence="1">Multi-pass membrane protein</topology>
    </subcellularLocation>
</comment>
<feature type="region of interest" description="Disordered" evidence="5">
    <location>
        <begin position="176"/>
        <end position="195"/>
    </location>
</feature>
<evidence type="ECO:0000256" key="1">
    <source>
        <dbReference type="ARBA" id="ARBA00004141"/>
    </source>
</evidence>
<keyword evidence="4 6" id="KW-0472">Membrane</keyword>
<dbReference type="OMA" id="NISWHDI"/>
<evidence type="ECO:0000256" key="2">
    <source>
        <dbReference type="ARBA" id="ARBA00022692"/>
    </source>
</evidence>
<dbReference type="GeneID" id="11532237"/>
<evidence type="ECO:0000256" key="6">
    <source>
        <dbReference type="SAM" id="Phobius"/>
    </source>
</evidence>
<accession>G8BMU1</accession>
<dbReference type="Proteomes" id="UP000005666">
    <property type="component" value="Chromosome 1"/>
</dbReference>
<feature type="transmembrane region" description="Helical" evidence="6">
    <location>
        <begin position="6"/>
        <end position="31"/>
    </location>
</feature>
<feature type="transmembrane region" description="Helical" evidence="6">
    <location>
        <begin position="43"/>
        <end position="61"/>
    </location>
</feature>
<dbReference type="InterPro" id="IPR004776">
    <property type="entry name" value="Mem_transp_PIN-like"/>
</dbReference>
<organism evidence="7 8">
    <name type="scientific">Tetrapisispora phaffii (strain ATCC 24235 / CBS 4417 / NBRC 1672 / NRRL Y-8282 / UCD 70-5)</name>
    <name type="common">Yeast</name>
    <name type="synonym">Fabospora phaffii</name>
    <dbReference type="NCBI Taxonomy" id="1071381"/>
    <lineage>
        <taxon>Eukaryota</taxon>
        <taxon>Fungi</taxon>
        <taxon>Dikarya</taxon>
        <taxon>Ascomycota</taxon>
        <taxon>Saccharomycotina</taxon>
        <taxon>Saccharomycetes</taxon>
        <taxon>Saccharomycetales</taxon>
        <taxon>Saccharomycetaceae</taxon>
        <taxon>Tetrapisispora</taxon>
    </lineage>
</organism>
<feature type="transmembrane region" description="Helical" evidence="6">
    <location>
        <begin position="596"/>
        <end position="620"/>
    </location>
</feature>
<dbReference type="OrthoDB" id="435607at2759"/>
<dbReference type="HOGENOM" id="CLU_021924_0_1_1"/>
<reference evidence="7 8" key="1">
    <citation type="journal article" date="2011" name="Proc. Natl. Acad. Sci. U.S.A.">
        <title>Evolutionary erosion of yeast sex chromosomes by mating-type switching accidents.</title>
        <authorList>
            <person name="Gordon J.L."/>
            <person name="Armisen D."/>
            <person name="Proux-Wera E."/>
            <person name="Oheigeartaigh S.S."/>
            <person name="Byrne K.P."/>
            <person name="Wolfe K.H."/>
        </authorList>
    </citation>
    <scope>NUCLEOTIDE SEQUENCE [LARGE SCALE GENOMIC DNA]</scope>
    <source>
        <strain evidence="8">ATCC 24235 / CBS 4417 / NBRC 1672 / NRRL Y-8282 / UCD 70-5</strain>
    </source>
</reference>
<dbReference type="GO" id="GO:0016020">
    <property type="term" value="C:membrane"/>
    <property type="evidence" value="ECO:0007669"/>
    <property type="project" value="UniProtKB-SubCell"/>
</dbReference>
<feature type="transmembrane region" description="Helical" evidence="6">
    <location>
        <begin position="73"/>
        <end position="93"/>
    </location>
</feature>
<evidence type="ECO:0000256" key="5">
    <source>
        <dbReference type="SAM" id="MobiDB-lite"/>
    </source>
</evidence>
<keyword evidence="3 6" id="KW-1133">Transmembrane helix</keyword>
<dbReference type="Pfam" id="PF03547">
    <property type="entry name" value="Mem_trans"/>
    <property type="match status" value="1"/>
</dbReference>
<keyword evidence="2 6" id="KW-0812">Transmembrane</keyword>
<feature type="transmembrane region" description="Helical" evidence="6">
    <location>
        <begin position="530"/>
        <end position="551"/>
    </location>
</feature>
<keyword evidence="8" id="KW-1185">Reference proteome</keyword>
<proteinExistence type="predicted"/>
<evidence type="ECO:0000313" key="8">
    <source>
        <dbReference type="Proteomes" id="UP000005666"/>
    </source>
</evidence>
<gene>
    <name evidence="7" type="primary">TPHA0A01360</name>
    <name evidence="7" type="ordered locus">TPHA_0A01360</name>
</gene>
<feature type="transmembrane region" description="Helical" evidence="6">
    <location>
        <begin position="563"/>
        <end position="584"/>
    </location>
</feature>
<feature type="transmembrane region" description="Helical" evidence="6">
    <location>
        <begin position="143"/>
        <end position="163"/>
    </location>
</feature>